<gene>
    <name evidence="3" type="ORF">DMENIID0002_06120</name>
</gene>
<name>A0AAT9G8B6_9RICK</name>
<evidence type="ECO:0000256" key="1">
    <source>
        <dbReference type="SAM" id="SignalP"/>
    </source>
</evidence>
<dbReference type="Pfam" id="PF13609">
    <property type="entry name" value="Porin_4"/>
    <property type="match status" value="1"/>
</dbReference>
<dbReference type="InterPro" id="IPR033900">
    <property type="entry name" value="Gram_neg_porin_domain"/>
</dbReference>
<dbReference type="AlphaFoldDB" id="A0AAT9G8B6"/>
<sequence>MKKLIMLLCVSCLSSTAFSSSTPSAEAASDTEIKLEGFFGFQAGYSTQGKLSSEQSKYITDNKKKLGFYSEAAFSATAKQEFNDVIAGVKMVLLPTTKPKGSTSVNGSFIFLETDYGKVELGSPYDAANKMGVSGAKVAAASCGFGWSKYVSLDDSGMQYKGMKPQFEVVPPSVIDSFTNGFDDISKGTEPAKKASYYTPEIQGFQFGISYVPDSANTGGNRNIKNLDRKTGRSTLKTGITEVELPGINGGKGDTVIYNYNVKDAISAGISYKYEILDDMAVEVGITGEHAKPARKLIVLDPDGKILSSNKLSDLNAYNLGAVLTYGNISCAGSYGSLGKSLTSKTYHKVGRDTKYYNGTIAYGQGPIKTSLSYFKSLKYKNTVDTVSLGTEYKITQGFLPYAEISYFQAKGKPVYLIEAPKKKTKGTVALIGAKLKF</sequence>
<dbReference type="EMBL" id="AP029170">
    <property type="protein sequence ID" value="BFD45966.1"/>
    <property type="molecule type" value="Genomic_DNA"/>
</dbReference>
<keyword evidence="1" id="KW-0732">Signal</keyword>
<protein>
    <submittedName>
        <fullName evidence="3">Porin</fullName>
    </submittedName>
</protein>
<reference evidence="3" key="1">
    <citation type="submission" date="2024-01" db="EMBL/GenBank/DDBJ databases">
        <title>Sequencing the genomes of a sandfly, Sergentomyia squamirostris, and its two endosymbionts.</title>
        <authorList>
            <person name="Itokawa K."/>
            <person name="Sanjoba C."/>
        </authorList>
    </citation>
    <scope>NUCLEOTIDE SEQUENCE</scope>
    <source>
        <strain evidence="3">RiSSQ</strain>
    </source>
</reference>
<organism evidence="3">
    <name type="scientific">Candidatus Tisiphia endosymbiont of Sergentomyia squamirostris</name>
    <dbReference type="NCBI Taxonomy" id="3113639"/>
    <lineage>
        <taxon>Bacteria</taxon>
        <taxon>Pseudomonadati</taxon>
        <taxon>Pseudomonadota</taxon>
        <taxon>Alphaproteobacteria</taxon>
        <taxon>Rickettsiales</taxon>
        <taxon>Rickettsiaceae</taxon>
        <taxon>Rickettsieae</taxon>
        <taxon>Candidatus Tisiphia</taxon>
    </lineage>
</organism>
<dbReference type="Gene3D" id="2.40.160.10">
    <property type="entry name" value="Porin"/>
    <property type="match status" value="1"/>
</dbReference>
<dbReference type="GO" id="GO:0016020">
    <property type="term" value="C:membrane"/>
    <property type="evidence" value="ECO:0007669"/>
    <property type="project" value="InterPro"/>
</dbReference>
<proteinExistence type="predicted"/>
<feature type="signal peptide" evidence="1">
    <location>
        <begin position="1"/>
        <end position="19"/>
    </location>
</feature>
<evidence type="ECO:0000313" key="3">
    <source>
        <dbReference type="EMBL" id="BFD45966.1"/>
    </source>
</evidence>
<dbReference type="GO" id="GO:0015288">
    <property type="term" value="F:porin activity"/>
    <property type="evidence" value="ECO:0007669"/>
    <property type="project" value="InterPro"/>
</dbReference>
<dbReference type="InterPro" id="IPR023614">
    <property type="entry name" value="Porin_dom_sf"/>
</dbReference>
<feature type="chain" id="PRO_5043893915" evidence="1">
    <location>
        <begin position="20"/>
        <end position="438"/>
    </location>
</feature>
<evidence type="ECO:0000259" key="2">
    <source>
        <dbReference type="Pfam" id="PF13609"/>
    </source>
</evidence>
<feature type="domain" description="Porin" evidence="2">
    <location>
        <begin position="16"/>
        <end position="412"/>
    </location>
</feature>
<dbReference type="SUPFAM" id="SSF56935">
    <property type="entry name" value="Porins"/>
    <property type="match status" value="1"/>
</dbReference>
<accession>A0AAT9G8B6</accession>